<dbReference type="AlphaFoldDB" id="X0UXN1"/>
<organism evidence="7">
    <name type="scientific">marine sediment metagenome</name>
    <dbReference type="NCBI Taxonomy" id="412755"/>
    <lineage>
        <taxon>unclassified sequences</taxon>
        <taxon>metagenomes</taxon>
        <taxon>ecological metagenomes</taxon>
    </lineage>
</organism>
<comment type="caution">
    <text evidence="7">The sequence shown here is derived from an EMBL/GenBank/DDBJ whole genome shotgun (WGS) entry which is preliminary data.</text>
</comment>
<protein>
    <recommendedName>
        <fullName evidence="6">CoA-binding domain-containing protein</fullName>
    </recommendedName>
</protein>
<dbReference type="Pfam" id="PF02629">
    <property type="entry name" value="CoA_binding"/>
    <property type="match status" value="1"/>
</dbReference>
<dbReference type="GO" id="GO:0051775">
    <property type="term" value="P:response to redox state"/>
    <property type="evidence" value="ECO:0007669"/>
    <property type="project" value="InterPro"/>
</dbReference>
<evidence type="ECO:0000259" key="6">
    <source>
        <dbReference type="SMART" id="SM00881"/>
    </source>
</evidence>
<dbReference type="GO" id="GO:0045892">
    <property type="term" value="P:negative regulation of DNA-templated transcription"/>
    <property type="evidence" value="ECO:0007669"/>
    <property type="project" value="InterPro"/>
</dbReference>
<evidence type="ECO:0000256" key="1">
    <source>
        <dbReference type="ARBA" id="ARBA00022490"/>
    </source>
</evidence>
<dbReference type="PANTHER" id="PTHR35786:SF1">
    <property type="entry name" value="REDOX-SENSING TRANSCRIPTIONAL REPRESSOR REX 1"/>
    <property type="match status" value="1"/>
</dbReference>
<evidence type="ECO:0000313" key="7">
    <source>
        <dbReference type="EMBL" id="GAG10505.1"/>
    </source>
</evidence>
<keyword evidence="1" id="KW-0963">Cytoplasm</keyword>
<dbReference type="Gene3D" id="3.40.50.720">
    <property type="entry name" value="NAD(P)-binding Rossmann-like Domain"/>
    <property type="match status" value="1"/>
</dbReference>
<accession>X0UXN1</accession>
<dbReference type="InterPro" id="IPR022876">
    <property type="entry name" value="Tscrpt_rep_Rex"/>
</dbReference>
<dbReference type="EMBL" id="BARS01029954">
    <property type="protein sequence ID" value="GAG10505.1"/>
    <property type="molecule type" value="Genomic_DNA"/>
</dbReference>
<evidence type="ECO:0000256" key="5">
    <source>
        <dbReference type="ARBA" id="ARBA00023163"/>
    </source>
</evidence>
<keyword evidence="5" id="KW-0804">Transcription</keyword>
<keyword evidence="3" id="KW-0805">Transcription regulation</keyword>
<gene>
    <name evidence="7" type="ORF">S01H1_46763</name>
</gene>
<reference evidence="7" key="1">
    <citation type="journal article" date="2014" name="Front. Microbiol.">
        <title>High frequency of phylogenetically diverse reductive dehalogenase-homologous genes in deep subseafloor sedimentary metagenomes.</title>
        <authorList>
            <person name="Kawai M."/>
            <person name="Futagami T."/>
            <person name="Toyoda A."/>
            <person name="Takaki Y."/>
            <person name="Nishi S."/>
            <person name="Hori S."/>
            <person name="Arai W."/>
            <person name="Tsubouchi T."/>
            <person name="Morono Y."/>
            <person name="Uchiyama I."/>
            <person name="Ito T."/>
            <person name="Fujiyama A."/>
            <person name="Inagaki F."/>
            <person name="Takami H."/>
        </authorList>
    </citation>
    <scope>NUCLEOTIDE SEQUENCE</scope>
    <source>
        <strain evidence="7">Expedition CK06-06</strain>
    </source>
</reference>
<evidence type="ECO:0000256" key="3">
    <source>
        <dbReference type="ARBA" id="ARBA00023015"/>
    </source>
</evidence>
<dbReference type="NCBIfam" id="NF003995">
    <property type="entry name" value="PRK05472.2-4"/>
    <property type="match status" value="1"/>
</dbReference>
<evidence type="ECO:0000256" key="4">
    <source>
        <dbReference type="ARBA" id="ARBA00023125"/>
    </source>
</evidence>
<dbReference type="InterPro" id="IPR003781">
    <property type="entry name" value="CoA-bd"/>
</dbReference>
<name>X0UXN1_9ZZZZ</name>
<keyword evidence="4" id="KW-0238">DNA-binding</keyword>
<sequence length="128" mass="14561">RKWKIALIGVGNLGRALLKYEKFKIQGFEIIAIFDNDPKKIGTIKENIKIQDISRLKHVVEKEKIKMAIITVSPDSTQKVVDMVVDSNIKSILNFTPVKINVPPSINLLNIDMCVELRNLSYLTIDKE</sequence>
<dbReference type="SMART" id="SM00881">
    <property type="entry name" value="CoA_binding"/>
    <property type="match status" value="1"/>
</dbReference>
<dbReference type="GO" id="GO:0003677">
    <property type="term" value="F:DNA binding"/>
    <property type="evidence" value="ECO:0007669"/>
    <property type="project" value="UniProtKB-KW"/>
</dbReference>
<dbReference type="PANTHER" id="PTHR35786">
    <property type="entry name" value="REDOX-SENSING TRANSCRIPTIONAL REPRESSOR REX"/>
    <property type="match status" value="1"/>
</dbReference>
<feature type="non-terminal residue" evidence="7">
    <location>
        <position position="1"/>
    </location>
</feature>
<dbReference type="SUPFAM" id="SSF51735">
    <property type="entry name" value="NAD(P)-binding Rossmann-fold domains"/>
    <property type="match status" value="1"/>
</dbReference>
<evidence type="ECO:0000256" key="2">
    <source>
        <dbReference type="ARBA" id="ARBA00022491"/>
    </source>
</evidence>
<proteinExistence type="predicted"/>
<feature type="domain" description="CoA-binding" evidence="6">
    <location>
        <begin position="1"/>
        <end position="99"/>
    </location>
</feature>
<keyword evidence="2" id="KW-0678">Repressor</keyword>
<dbReference type="InterPro" id="IPR036291">
    <property type="entry name" value="NAD(P)-bd_dom_sf"/>
</dbReference>